<evidence type="ECO:0000313" key="2">
    <source>
        <dbReference type="EMBL" id="GBH13498.1"/>
    </source>
</evidence>
<evidence type="ECO:0000256" key="1">
    <source>
        <dbReference type="SAM" id="MobiDB-lite"/>
    </source>
</evidence>
<protein>
    <submittedName>
        <fullName evidence="2">Uncharacterized protein</fullName>
    </submittedName>
</protein>
<dbReference type="AlphaFoldDB" id="A0A2V0R6M8"/>
<dbReference type="Proteomes" id="UP000247480">
    <property type="component" value="Unassembled WGS sequence"/>
</dbReference>
<dbReference type="EMBL" id="BGJZ01000353">
    <property type="protein sequence ID" value="GBH13498.1"/>
    <property type="molecule type" value="Genomic_DNA"/>
</dbReference>
<reference evidence="3 5" key="2">
    <citation type="submission" date="2018-04" db="EMBL/GenBank/DDBJ databases">
        <title>Draft genome sequence of Pseudomonas syringae pv. actinidiae biovar 3 strains isolated from kiwifruit in Kagawa prefecture.</title>
        <authorList>
            <person name="Tabuchi M."/>
            <person name="Saito M."/>
            <person name="Fujiwara S."/>
            <person name="Sasa N."/>
            <person name="Akimitsu K."/>
            <person name="Gomi K."/>
            <person name="Konishi-Sugita S."/>
            <person name="Hamano K."/>
            <person name="Kataoka I."/>
        </authorList>
    </citation>
    <scope>NUCLEOTIDE SEQUENCE [LARGE SCALE GENOMIC DNA]</scope>
    <source>
        <strain evidence="3 5">MAFF212211</strain>
    </source>
</reference>
<feature type="compositionally biased region" description="Polar residues" evidence="1">
    <location>
        <begin position="33"/>
        <end position="42"/>
    </location>
</feature>
<dbReference type="EMBL" id="BGKA01000266">
    <property type="protein sequence ID" value="GBH20787.1"/>
    <property type="molecule type" value="Genomic_DNA"/>
</dbReference>
<name>A0A2V0R6M8_PSESF</name>
<reference evidence="2 4" key="1">
    <citation type="submission" date="2018-04" db="EMBL/GenBank/DDBJ databases">
        <title>Draft genome sequence of Pseudomonas syringae pv. actinidiae biovar 1 strains isolated from kiwifruit in Kagawa prefecture.</title>
        <authorList>
            <person name="Tabuchi M."/>
            <person name="Saito M."/>
            <person name="Fujiwara S."/>
            <person name="Sasa N."/>
            <person name="Akimitsu K."/>
            <person name="Gomi K."/>
            <person name="Konishi-Sugita S."/>
            <person name="Hamano K."/>
            <person name="Kataoka I."/>
        </authorList>
    </citation>
    <scope>NUCLEOTIDE SEQUENCE [LARGE SCALE GENOMIC DNA]</scope>
    <source>
        <strain evidence="2 4">MAFF212206</strain>
    </source>
</reference>
<proteinExistence type="predicted"/>
<evidence type="ECO:0000313" key="4">
    <source>
        <dbReference type="Proteomes" id="UP000247480"/>
    </source>
</evidence>
<evidence type="ECO:0000313" key="5">
    <source>
        <dbReference type="Proteomes" id="UP000248291"/>
    </source>
</evidence>
<dbReference type="Proteomes" id="UP000248291">
    <property type="component" value="Unassembled WGS sequence"/>
</dbReference>
<sequence length="42" mass="4772">MIRHQWKTNCLAGITRLPRSSIAHQLRGHPVNNGDQPAVQNR</sequence>
<feature type="region of interest" description="Disordered" evidence="1">
    <location>
        <begin position="23"/>
        <end position="42"/>
    </location>
</feature>
<gene>
    <name evidence="2" type="ORF">KPSA1_06987</name>
    <name evidence="3" type="ORF">KPSA3_06823</name>
</gene>
<comment type="caution">
    <text evidence="2">The sequence shown here is derived from an EMBL/GenBank/DDBJ whole genome shotgun (WGS) entry which is preliminary data.</text>
</comment>
<evidence type="ECO:0000313" key="3">
    <source>
        <dbReference type="EMBL" id="GBH20787.1"/>
    </source>
</evidence>
<accession>A0A2V0R6M8</accession>
<organism evidence="2 4">
    <name type="scientific">Pseudomonas syringae pv. actinidiae</name>
    <dbReference type="NCBI Taxonomy" id="103796"/>
    <lineage>
        <taxon>Bacteria</taxon>
        <taxon>Pseudomonadati</taxon>
        <taxon>Pseudomonadota</taxon>
        <taxon>Gammaproteobacteria</taxon>
        <taxon>Pseudomonadales</taxon>
        <taxon>Pseudomonadaceae</taxon>
        <taxon>Pseudomonas</taxon>
        <taxon>Pseudomonas syringae</taxon>
    </lineage>
</organism>